<accession>A0AAV1TJP0</accession>
<name>A0AAV1TJP0_9STRA</name>
<evidence type="ECO:0000313" key="2">
    <source>
        <dbReference type="EMBL" id="CAK7921600.1"/>
    </source>
</evidence>
<organism evidence="2 3">
    <name type="scientific">Peronospora matthiolae</name>
    <dbReference type="NCBI Taxonomy" id="2874970"/>
    <lineage>
        <taxon>Eukaryota</taxon>
        <taxon>Sar</taxon>
        <taxon>Stramenopiles</taxon>
        <taxon>Oomycota</taxon>
        <taxon>Peronosporomycetes</taxon>
        <taxon>Peronosporales</taxon>
        <taxon>Peronosporaceae</taxon>
        <taxon>Peronospora</taxon>
    </lineage>
</organism>
<protein>
    <submittedName>
        <fullName evidence="2">Uncharacterized protein</fullName>
    </submittedName>
</protein>
<comment type="caution">
    <text evidence="2">The sequence shown here is derived from an EMBL/GenBank/DDBJ whole genome shotgun (WGS) entry which is preliminary data.</text>
</comment>
<reference evidence="2" key="1">
    <citation type="submission" date="2024-01" db="EMBL/GenBank/DDBJ databases">
        <authorList>
            <person name="Webb A."/>
        </authorList>
    </citation>
    <scope>NUCLEOTIDE SEQUENCE</scope>
    <source>
        <strain evidence="2">Pm1</strain>
    </source>
</reference>
<dbReference type="AlphaFoldDB" id="A0AAV1TJP0"/>
<gene>
    <name evidence="2" type="ORF">PM001_LOCUS7223</name>
</gene>
<feature type="region of interest" description="Disordered" evidence="1">
    <location>
        <begin position="1"/>
        <end position="35"/>
    </location>
</feature>
<dbReference type="Proteomes" id="UP001162060">
    <property type="component" value="Unassembled WGS sequence"/>
</dbReference>
<proteinExistence type="predicted"/>
<dbReference type="EMBL" id="CAKLBY020000058">
    <property type="protein sequence ID" value="CAK7921600.1"/>
    <property type="molecule type" value="Genomic_DNA"/>
</dbReference>
<sequence length="62" mass="6775">MPATGEGKRAKVPPLKDCNPGLAHRWPSRDLIGGDESRELVTTGQGESEARGLRHLLQTVHF</sequence>
<evidence type="ECO:0000256" key="1">
    <source>
        <dbReference type="SAM" id="MobiDB-lite"/>
    </source>
</evidence>
<evidence type="ECO:0000313" key="3">
    <source>
        <dbReference type="Proteomes" id="UP001162060"/>
    </source>
</evidence>